<organism evidence="1 2">
    <name type="scientific">Thelephora ganbajun</name>
    <name type="common">Ganba fungus</name>
    <dbReference type="NCBI Taxonomy" id="370292"/>
    <lineage>
        <taxon>Eukaryota</taxon>
        <taxon>Fungi</taxon>
        <taxon>Dikarya</taxon>
        <taxon>Basidiomycota</taxon>
        <taxon>Agaricomycotina</taxon>
        <taxon>Agaricomycetes</taxon>
        <taxon>Thelephorales</taxon>
        <taxon>Thelephoraceae</taxon>
        <taxon>Thelephora</taxon>
    </lineage>
</organism>
<proteinExistence type="predicted"/>
<reference evidence="1" key="2">
    <citation type="journal article" date="2020" name="Nat. Commun.">
        <title>Large-scale genome sequencing of mycorrhizal fungi provides insights into the early evolution of symbiotic traits.</title>
        <authorList>
            <person name="Miyauchi S."/>
            <person name="Kiss E."/>
            <person name="Kuo A."/>
            <person name="Drula E."/>
            <person name="Kohler A."/>
            <person name="Sanchez-Garcia M."/>
            <person name="Morin E."/>
            <person name="Andreopoulos B."/>
            <person name="Barry K.W."/>
            <person name="Bonito G."/>
            <person name="Buee M."/>
            <person name="Carver A."/>
            <person name="Chen C."/>
            <person name="Cichocki N."/>
            <person name="Clum A."/>
            <person name="Culley D."/>
            <person name="Crous P.W."/>
            <person name="Fauchery L."/>
            <person name="Girlanda M."/>
            <person name="Hayes R.D."/>
            <person name="Keri Z."/>
            <person name="LaButti K."/>
            <person name="Lipzen A."/>
            <person name="Lombard V."/>
            <person name="Magnuson J."/>
            <person name="Maillard F."/>
            <person name="Murat C."/>
            <person name="Nolan M."/>
            <person name="Ohm R.A."/>
            <person name="Pangilinan J."/>
            <person name="Pereira M.F."/>
            <person name="Perotto S."/>
            <person name="Peter M."/>
            <person name="Pfister S."/>
            <person name="Riley R."/>
            <person name="Sitrit Y."/>
            <person name="Stielow J.B."/>
            <person name="Szollosi G."/>
            <person name="Zifcakova L."/>
            <person name="Stursova M."/>
            <person name="Spatafora J.W."/>
            <person name="Tedersoo L."/>
            <person name="Vaario L.M."/>
            <person name="Yamada A."/>
            <person name="Yan M."/>
            <person name="Wang P."/>
            <person name="Xu J."/>
            <person name="Bruns T."/>
            <person name="Baldrian P."/>
            <person name="Vilgalys R."/>
            <person name="Dunand C."/>
            <person name="Henrissat B."/>
            <person name="Grigoriev I.V."/>
            <person name="Hibbett D."/>
            <person name="Nagy L.G."/>
            <person name="Martin F.M."/>
        </authorList>
    </citation>
    <scope>NUCLEOTIDE SEQUENCE</scope>
    <source>
        <strain evidence="1">P2</strain>
    </source>
</reference>
<dbReference type="EMBL" id="MU118153">
    <property type="protein sequence ID" value="KAF9644215.1"/>
    <property type="molecule type" value="Genomic_DNA"/>
</dbReference>
<evidence type="ECO:0000313" key="2">
    <source>
        <dbReference type="Proteomes" id="UP000886501"/>
    </source>
</evidence>
<evidence type="ECO:0000313" key="1">
    <source>
        <dbReference type="EMBL" id="KAF9644215.1"/>
    </source>
</evidence>
<accession>A0ACB6Z3H9</accession>
<comment type="caution">
    <text evidence="1">The sequence shown here is derived from an EMBL/GenBank/DDBJ whole genome shotgun (WGS) entry which is preliminary data.</text>
</comment>
<protein>
    <submittedName>
        <fullName evidence="1">Uncharacterized protein</fullName>
    </submittedName>
</protein>
<reference evidence="1" key="1">
    <citation type="submission" date="2019-10" db="EMBL/GenBank/DDBJ databases">
        <authorList>
            <consortium name="DOE Joint Genome Institute"/>
            <person name="Kuo A."/>
            <person name="Miyauchi S."/>
            <person name="Kiss E."/>
            <person name="Drula E."/>
            <person name="Kohler A."/>
            <person name="Sanchez-Garcia M."/>
            <person name="Andreopoulos B."/>
            <person name="Barry K.W."/>
            <person name="Bonito G."/>
            <person name="Buee M."/>
            <person name="Carver A."/>
            <person name="Chen C."/>
            <person name="Cichocki N."/>
            <person name="Clum A."/>
            <person name="Culley D."/>
            <person name="Crous P.W."/>
            <person name="Fauchery L."/>
            <person name="Girlanda M."/>
            <person name="Hayes R."/>
            <person name="Keri Z."/>
            <person name="Labutti K."/>
            <person name="Lipzen A."/>
            <person name="Lombard V."/>
            <person name="Magnuson J."/>
            <person name="Maillard F."/>
            <person name="Morin E."/>
            <person name="Murat C."/>
            <person name="Nolan M."/>
            <person name="Ohm R."/>
            <person name="Pangilinan J."/>
            <person name="Pereira M."/>
            <person name="Perotto S."/>
            <person name="Peter M."/>
            <person name="Riley R."/>
            <person name="Sitrit Y."/>
            <person name="Stielow B."/>
            <person name="Szollosi G."/>
            <person name="Zifcakova L."/>
            <person name="Stursova M."/>
            <person name="Spatafora J.W."/>
            <person name="Tedersoo L."/>
            <person name="Vaario L.-M."/>
            <person name="Yamada A."/>
            <person name="Yan M."/>
            <person name="Wang P."/>
            <person name="Xu J."/>
            <person name="Bruns T."/>
            <person name="Baldrian P."/>
            <person name="Vilgalys R."/>
            <person name="Henrissat B."/>
            <person name="Grigoriev I.V."/>
            <person name="Hibbett D."/>
            <person name="Nagy L.G."/>
            <person name="Martin F.M."/>
        </authorList>
    </citation>
    <scope>NUCLEOTIDE SEQUENCE</scope>
    <source>
        <strain evidence="1">P2</strain>
    </source>
</reference>
<keyword evidence="2" id="KW-1185">Reference proteome</keyword>
<gene>
    <name evidence="1" type="ORF">BDM02DRAFT_3131904</name>
</gene>
<dbReference type="Proteomes" id="UP000886501">
    <property type="component" value="Unassembled WGS sequence"/>
</dbReference>
<sequence>MDPFVVTRKSEEEKEAQQKAALAKPMAVGMGRGKKAVKDLAAFFDGEEKQCVFPLSKPPTLPALREGGILYLVTLDFEPLRARSHMCPDVSHLPLGAPRLHAYPCEALAFLSESINRVTITGRYLTYGSDGIGSKEMFRRTQCFPCCAERNYPVNDVDWFQHYLRGREHSDRRL</sequence>
<name>A0ACB6Z3H9_THEGA</name>